<sequence>MSHAKQEQEECSVEPEMGIDFEQSQLPDTQFKHPDFLMYAYNLAMDSDRPQDTQAGAVITALLDHSRLAARMACELSAQDTGDIPREGFERVRSDLGRSCAVLEGALCDAVDLCTPLPSSLSGSDNEEDSPIVRDSLALDLHRILLPQLQDSLLSRLPALLLEDLVGLLLPQLLDQLQQPLIEALAIPLHDAGLRRYGALGRYTRQTSSSHGLTAPYGPASAVSHTDKSEVRAHTSSSSTETPASPACMLTATSPAHTSSLHAETFAPCAKRFAPHAQTSAPCPEMPAPRPKTFAARPKTFAARAETFAARAETFAARAETSAAHTETSAAHPEMFGARAEMFAARAETSAPRTRAHTSTSHGAQALSSRALAHGAGGPSDDPMTCSSGFVWHGDFGAEGGRLGTLDGSVGGSAGGRAGKRRR</sequence>
<comment type="caution">
    <text evidence="2">The sequence shown here is derived from an EMBL/GenBank/DDBJ whole genome shotgun (WGS) entry which is preliminary data.</text>
</comment>
<feature type="compositionally biased region" description="Low complexity" evidence="1">
    <location>
        <begin position="235"/>
        <end position="247"/>
    </location>
</feature>
<evidence type="ECO:0000313" key="2">
    <source>
        <dbReference type="EMBL" id="OJT04872.1"/>
    </source>
</evidence>
<gene>
    <name evidence="2" type="ORF">TRAPUB_4367</name>
</gene>
<protein>
    <submittedName>
        <fullName evidence="2">Uncharacterized protein</fullName>
    </submittedName>
</protein>
<dbReference type="EMBL" id="MNAD01001512">
    <property type="protein sequence ID" value="OJT04872.1"/>
    <property type="molecule type" value="Genomic_DNA"/>
</dbReference>
<accession>A0A1M2VBA7</accession>
<proteinExistence type="predicted"/>
<evidence type="ECO:0000256" key="1">
    <source>
        <dbReference type="SAM" id="MobiDB-lite"/>
    </source>
</evidence>
<evidence type="ECO:0000313" key="3">
    <source>
        <dbReference type="Proteomes" id="UP000184267"/>
    </source>
</evidence>
<feature type="region of interest" description="Disordered" evidence="1">
    <location>
        <begin position="401"/>
        <end position="423"/>
    </location>
</feature>
<feature type="region of interest" description="Disordered" evidence="1">
    <location>
        <begin position="207"/>
        <end position="251"/>
    </location>
</feature>
<dbReference type="AlphaFoldDB" id="A0A1M2VBA7"/>
<reference evidence="2 3" key="1">
    <citation type="submission" date="2016-10" db="EMBL/GenBank/DDBJ databases">
        <title>Genome sequence of the basidiomycete white-rot fungus Trametes pubescens.</title>
        <authorList>
            <person name="Makela M.R."/>
            <person name="Granchi Z."/>
            <person name="Peng M."/>
            <person name="De Vries R.P."/>
            <person name="Grigoriev I."/>
            <person name="Riley R."/>
            <person name="Hilden K."/>
        </authorList>
    </citation>
    <scope>NUCLEOTIDE SEQUENCE [LARGE SCALE GENOMIC DNA]</scope>
    <source>
        <strain evidence="2 3">FBCC735</strain>
    </source>
</reference>
<feature type="compositionally biased region" description="Polar residues" evidence="1">
    <location>
        <begin position="357"/>
        <end position="366"/>
    </location>
</feature>
<feature type="region of interest" description="Disordered" evidence="1">
    <location>
        <begin position="347"/>
        <end position="366"/>
    </location>
</feature>
<organism evidence="2 3">
    <name type="scientific">Trametes pubescens</name>
    <name type="common">White-rot fungus</name>
    <dbReference type="NCBI Taxonomy" id="154538"/>
    <lineage>
        <taxon>Eukaryota</taxon>
        <taxon>Fungi</taxon>
        <taxon>Dikarya</taxon>
        <taxon>Basidiomycota</taxon>
        <taxon>Agaricomycotina</taxon>
        <taxon>Agaricomycetes</taxon>
        <taxon>Polyporales</taxon>
        <taxon>Polyporaceae</taxon>
        <taxon>Trametes</taxon>
    </lineage>
</organism>
<feature type="compositionally biased region" description="Gly residues" evidence="1">
    <location>
        <begin position="401"/>
        <end position="417"/>
    </location>
</feature>
<keyword evidence="3" id="KW-1185">Reference proteome</keyword>
<name>A0A1M2VBA7_TRAPU</name>
<dbReference type="Proteomes" id="UP000184267">
    <property type="component" value="Unassembled WGS sequence"/>
</dbReference>